<reference evidence="1 2" key="1">
    <citation type="journal article" date="2016" name="Nat. Commun.">
        <title>Extremotolerant tardigrade genome and improved radiotolerance of human cultured cells by tardigrade-unique protein.</title>
        <authorList>
            <person name="Hashimoto T."/>
            <person name="Horikawa D.D."/>
            <person name="Saito Y."/>
            <person name="Kuwahara H."/>
            <person name="Kozuka-Hata H."/>
            <person name="Shin-I T."/>
            <person name="Minakuchi Y."/>
            <person name="Ohishi K."/>
            <person name="Motoyama A."/>
            <person name="Aizu T."/>
            <person name="Enomoto A."/>
            <person name="Kondo K."/>
            <person name="Tanaka S."/>
            <person name="Hara Y."/>
            <person name="Koshikawa S."/>
            <person name="Sagara H."/>
            <person name="Miura T."/>
            <person name="Yokobori S."/>
            <person name="Miyagawa K."/>
            <person name="Suzuki Y."/>
            <person name="Kubo T."/>
            <person name="Oyama M."/>
            <person name="Kohara Y."/>
            <person name="Fujiyama A."/>
            <person name="Arakawa K."/>
            <person name="Katayama T."/>
            <person name="Toyoda A."/>
            <person name="Kunieda T."/>
        </authorList>
    </citation>
    <scope>NUCLEOTIDE SEQUENCE [LARGE SCALE GENOMIC DNA]</scope>
    <source>
        <strain evidence="1 2">YOKOZUNA-1</strain>
    </source>
</reference>
<evidence type="ECO:0000313" key="1">
    <source>
        <dbReference type="EMBL" id="GAU97495.1"/>
    </source>
</evidence>
<sequence>MFKPDTTYHSHSPAYISTGYHQLNSDEETTTDTHSTATTLRLSSLTGPVQLSGTGGRLTHRAVTSSLVSHPDCVPPPV</sequence>
<name>A0A1D1V9M3_RAMVA</name>
<accession>A0A1D1V9M3</accession>
<gene>
    <name evidence="1" type="primary">RvY_08778-1</name>
    <name evidence="1" type="synonym">RvY_08778.1</name>
    <name evidence="1" type="ORF">RvY_08778</name>
</gene>
<proteinExistence type="predicted"/>
<dbReference type="AlphaFoldDB" id="A0A1D1V9M3"/>
<protein>
    <submittedName>
        <fullName evidence="1">Uncharacterized protein</fullName>
    </submittedName>
</protein>
<dbReference type="EMBL" id="BDGG01000004">
    <property type="protein sequence ID" value="GAU97495.1"/>
    <property type="molecule type" value="Genomic_DNA"/>
</dbReference>
<comment type="caution">
    <text evidence="1">The sequence shown here is derived from an EMBL/GenBank/DDBJ whole genome shotgun (WGS) entry which is preliminary data.</text>
</comment>
<organism evidence="1 2">
    <name type="scientific">Ramazzottius varieornatus</name>
    <name type="common">Water bear</name>
    <name type="synonym">Tardigrade</name>
    <dbReference type="NCBI Taxonomy" id="947166"/>
    <lineage>
        <taxon>Eukaryota</taxon>
        <taxon>Metazoa</taxon>
        <taxon>Ecdysozoa</taxon>
        <taxon>Tardigrada</taxon>
        <taxon>Eutardigrada</taxon>
        <taxon>Parachela</taxon>
        <taxon>Hypsibioidea</taxon>
        <taxon>Ramazzottiidae</taxon>
        <taxon>Ramazzottius</taxon>
    </lineage>
</organism>
<dbReference type="Proteomes" id="UP000186922">
    <property type="component" value="Unassembled WGS sequence"/>
</dbReference>
<keyword evidence="2" id="KW-1185">Reference proteome</keyword>
<evidence type="ECO:0000313" key="2">
    <source>
        <dbReference type="Proteomes" id="UP000186922"/>
    </source>
</evidence>